<name>A0A919TA40_9ACTN</name>
<keyword evidence="3" id="KW-1185">Reference proteome</keyword>
<dbReference type="EMBL" id="BOQN01000034">
    <property type="protein sequence ID" value="GIM90670.1"/>
    <property type="molecule type" value="Genomic_DNA"/>
</dbReference>
<evidence type="ECO:0000313" key="2">
    <source>
        <dbReference type="EMBL" id="GIM90670.1"/>
    </source>
</evidence>
<reference evidence="2 3" key="1">
    <citation type="submission" date="2021-03" db="EMBL/GenBank/DDBJ databases">
        <title>Whole genome shotgun sequence of Actinoplanes toevensis NBRC 105298.</title>
        <authorList>
            <person name="Komaki H."/>
            <person name="Tamura T."/>
        </authorList>
    </citation>
    <scope>NUCLEOTIDE SEQUENCE [LARGE SCALE GENOMIC DNA]</scope>
    <source>
        <strain evidence="2 3">NBRC 105298</strain>
    </source>
</reference>
<evidence type="ECO:0000256" key="1">
    <source>
        <dbReference type="SAM" id="Phobius"/>
    </source>
</evidence>
<comment type="caution">
    <text evidence="2">The sequence shown here is derived from an EMBL/GenBank/DDBJ whole genome shotgun (WGS) entry which is preliminary data.</text>
</comment>
<feature type="transmembrane region" description="Helical" evidence="1">
    <location>
        <begin position="226"/>
        <end position="247"/>
    </location>
</feature>
<dbReference type="AlphaFoldDB" id="A0A919TA40"/>
<organism evidence="2 3">
    <name type="scientific">Paractinoplanes toevensis</name>
    <dbReference type="NCBI Taxonomy" id="571911"/>
    <lineage>
        <taxon>Bacteria</taxon>
        <taxon>Bacillati</taxon>
        <taxon>Actinomycetota</taxon>
        <taxon>Actinomycetes</taxon>
        <taxon>Micromonosporales</taxon>
        <taxon>Micromonosporaceae</taxon>
        <taxon>Paractinoplanes</taxon>
    </lineage>
</organism>
<accession>A0A919TA40</accession>
<dbReference type="Proteomes" id="UP000677082">
    <property type="component" value="Unassembled WGS sequence"/>
</dbReference>
<sequence length="333" mass="35264">MRHYRRLLRAYPRAYRDHRGSEIITTLLEMAEDGRGRPGLRQTLHLVLAGLRQRFRLPARRPLVWVAAVLAAAALGAAGSAAGTRLGWQTAGSLPSDRELRALNAAMTGMPADAAVYREVSAMKGPHALVRADGGGDVSPQRLRAALTAAGWHLTSFEEQQGSLVTGTDLKGRTPISGVDYTATKGSLKLDGNGWAITGEARRGETVTAMYGTAVWPREAAAVRPLTIGGLLAGALAGWLLVAAFAYRVRRSGWPASATATAAFAAAAWPAHQLYREAYDVMMYAHGSPYPYVVRGPVDSTLPLACAVIAVLAIAVAAALATRPRRDPVAVPG</sequence>
<protein>
    <submittedName>
        <fullName evidence="2">Uncharacterized protein</fullName>
    </submittedName>
</protein>
<gene>
    <name evidence="2" type="ORF">Ato02nite_024630</name>
</gene>
<keyword evidence="1" id="KW-1133">Transmembrane helix</keyword>
<proteinExistence type="predicted"/>
<keyword evidence="1" id="KW-0812">Transmembrane</keyword>
<feature type="transmembrane region" description="Helical" evidence="1">
    <location>
        <begin position="62"/>
        <end position="82"/>
    </location>
</feature>
<feature type="transmembrane region" description="Helical" evidence="1">
    <location>
        <begin position="254"/>
        <end position="272"/>
    </location>
</feature>
<keyword evidence="1" id="KW-0472">Membrane</keyword>
<evidence type="ECO:0000313" key="3">
    <source>
        <dbReference type="Proteomes" id="UP000677082"/>
    </source>
</evidence>
<feature type="transmembrane region" description="Helical" evidence="1">
    <location>
        <begin position="302"/>
        <end position="321"/>
    </location>
</feature>